<accession>A0A914KZH0</accession>
<protein>
    <submittedName>
        <fullName evidence="2 3">Uncharacterized protein</fullName>
    </submittedName>
</protein>
<evidence type="ECO:0000313" key="1">
    <source>
        <dbReference type="Proteomes" id="UP000887563"/>
    </source>
</evidence>
<dbReference type="WBParaSite" id="Minc3s00177g06851">
    <property type="protein sequence ID" value="Minc3s00177g06851"/>
    <property type="gene ID" value="Minc3s00177g06851"/>
</dbReference>
<dbReference type="WBParaSite" id="Minc3s00050g02691">
    <property type="protein sequence ID" value="Minc3s00050g02691"/>
    <property type="gene ID" value="Minc3s00050g02691"/>
</dbReference>
<dbReference type="Proteomes" id="UP000887563">
    <property type="component" value="Unplaced"/>
</dbReference>
<dbReference type="AlphaFoldDB" id="A0A914KZH0"/>
<keyword evidence="1" id="KW-1185">Reference proteome</keyword>
<evidence type="ECO:0000313" key="3">
    <source>
        <dbReference type="WBParaSite" id="Minc3s00177g06851"/>
    </source>
</evidence>
<name>A0A914KZH0_MELIC</name>
<proteinExistence type="predicted"/>
<evidence type="ECO:0000313" key="2">
    <source>
        <dbReference type="WBParaSite" id="Minc3s00050g02691"/>
    </source>
</evidence>
<sequence length="52" mass="6021">MQITSCVYHLPSKDKACLPRQACINYNLNWLMVECLSNNFCNRGHQTELFAT</sequence>
<reference evidence="2 3" key="1">
    <citation type="submission" date="2022-11" db="UniProtKB">
        <authorList>
            <consortium name="WormBaseParasite"/>
        </authorList>
    </citation>
    <scope>IDENTIFICATION</scope>
</reference>
<organism evidence="1 3">
    <name type="scientific">Meloidogyne incognita</name>
    <name type="common">Southern root-knot nematode worm</name>
    <name type="synonym">Oxyuris incognita</name>
    <dbReference type="NCBI Taxonomy" id="6306"/>
    <lineage>
        <taxon>Eukaryota</taxon>
        <taxon>Metazoa</taxon>
        <taxon>Ecdysozoa</taxon>
        <taxon>Nematoda</taxon>
        <taxon>Chromadorea</taxon>
        <taxon>Rhabditida</taxon>
        <taxon>Tylenchina</taxon>
        <taxon>Tylenchomorpha</taxon>
        <taxon>Tylenchoidea</taxon>
        <taxon>Meloidogynidae</taxon>
        <taxon>Meloidogyninae</taxon>
        <taxon>Meloidogyne</taxon>
        <taxon>Meloidogyne incognita group</taxon>
    </lineage>
</organism>